<dbReference type="PANTHER" id="PTHR48080">
    <property type="entry name" value="D-GALACTONATE DEHYDRATASE-RELATED"/>
    <property type="match status" value="1"/>
</dbReference>
<proteinExistence type="inferred from homology"/>
<comment type="similarity">
    <text evidence="1">Belongs to the mandelate racemase/muconate lactonizing enzyme family.</text>
</comment>
<sequence length="468" mass="51941">MSRFRKSTDVEIQSVRLHYLPVTMRMPLKFGPESVSSVTCARVAVTVVDADGKTAVGWGETPLSVTWAWPSAAMTYAQRFDAMTDFCGQLAKNWTSNPATGHALEIGHHFLDHIMPSMVESFNAGRGEHAMPHLAALIAASAFDIATHDAYGKLHDVDIYDTYNEKYLSDDLSAYLTPEQGSGISFAGKFPCDYLVADPPTSLPVWHLVGGLDPLEDSDRIGTEPDDGYPVTLRQWIVRDGLDCLKIKLRGNDASWDYDRIVRVGEMSLELGVKSLSADFNCTAETTEYVNEILDKLKSQHPAIDELIIYVEQPFPYDLEKRQIDTHSVSERKPLFLDESAHDWRFVAMGKRLGWTGVALKTCKTQTGALLSLCWAKAHGMPLMVQDLTNPMLAQIPHVRLAAHAGTIMGVESNGMQFYPDASLQDAAVHPGIYRRRDGRLDLSTIRGPGFGYRIDEVNRELPDPVTV</sequence>
<keyword evidence="2" id="KW-0479">Metal-binding</keyword>
<dbReference type="InterPro" id="IPR036849">
    <property type="entry name" value="Enolase-like_C_sf"/>
</dbReference>
<dbReference type="SUPFAM" id="SSF54826">
    <property type="entry name" value="Enolase N-terminal domain-like"/>
    <property type="match status" value="1"/>
</dbReference>
<dbReference type="Gene3D" id="3.20.20.120">
    <property type="entry name" value="Enolase-like C-terminal domain"/>
    <property type="match status" value="1"/>
</dbReference>
<gene>
    <name evidence="4" type="ORF">Poly51_60580</name>
</gene>
<dbReference type="Gene3D" id="3.30.390.10">
    <property type="entry name" value="Enolase-like, N-terminal domain"/>
    <property type="match status" value="1"/>
</dbReference>
<evidence type="ECO:0000313" key="5">
    <source>
        <dbReference type="Proteomes" id="UP000318288"/>
    </source>
</evidence>
<name>A0A5C6EAV8_9BACT</name>
<dbReference type="OrthoDB" id="243720at2"/>
<accession>A0A5C6EAV8</accession>
<comment type="caution">
    <text evidence="4">The sequence shown here is derived from an EMBL/GenBank/DDBJ whole genome shotgun (WGS) entry which is preliminary data.</text>
</comment>
<dbReference type="PANTHER" id="PTHR48080:SF3">
    <property type="entry name" value="ENOLASE SUPERFAMILY MEMBER DDB_G0284701"/>
    <property type="match status" value="1"/>
</dbReference>
<dbReference type="GO" id="GO:0046872">
    <property type="term" value="F:metal ion binding"/>
    <property type="evidence" value="ECO:0007669"/>
    <property type="project" value="UniProtKB-KW"/>
</dbReference>
<organism evidence="4 5">
    <name type="scientific">Rubripirellula tenax</name>
    <dbReference type="NCBI Taxonomy" id="2528015"/>
    <lineage>
        <taxon>Bacteria</taxon>
        <taxon>Pseudomonadati</taxon>
        <taxon>Planctomycetota</taxon>
        <taxon>Planctomycetia</taxon>
        <taxon>Pirellulales</taxon>
        <taxon>Pirellulaceae</taxon>
        <taxon>Rubripirellula</taxon>
    </lineage>
</organism>
<dbReference type="InterPro" id="IPR029017">
    <property type="entry name" value="Enolase-like_N"/>
</dbReference>
<keyword evidence="5" id="KW-1185">Reference proteome</keyword>
<evidence type="ECO:0000256" key="2">
    <source>
        <dbReference type="ARBA" id="ARBA00022723"/>
    </source>
</evidence>
<dbReference type="SUPFAM" id="SSF51604">
    <property type="entry name" value="Enolase C-terminal domain-like"/>
    <property type="match status" value="1"/>
</dbReference>
<evidence type="ECO:0000313" key="4">
    <source>
        <dbReference type="EMBL" id="TWU44626.1"/>
    </source>
</evidence>
<dbReference type="RefSeq" id="WP_146462431.1">
    <property type="nucleotide sequence ID" value="NZ_SJPW01000011.1"/>
</dbReference>
<evidence type="ECO:0000259" key="3">
    <source>
        <dbReference type="Pfam" id="PF13378"/>
    </source>
</evidence>
<evidence type="ECO:0000256" key="1">
    <source>
        <dbReference type="ARBA" id="ARBA00008031"/>
    </source>
</evidence>
<feature type="domain" description="Enolase C-terminal" evidence="3">
    <location>
        <begin position="234"/>
        <end position="457"/>
    </location>
</feature>
<dbReference type="InterPro" id="IPR034593">
    <property type="entry name" value="DgoD-like"/>
</dbReference>
<dbReference type="EMBL" id="SJPW01000011">
    <property type="protein sequence ID" value="TWU44626.1"/>
    <property type="molecule type" value="Genomic_DNA"/>
</dbReference>
<dbReference type="Proteomes" id="UP000318288">
    <property type="component" value="Unassembled WGS sequence"/>
</dbReference>
<dbReference type="Pfam" id="PF13378">
    <property type="entry name" value="MR_MLE_C"/>
    <property type="match status" value="1"/>
</dbReference>
<protein>
    <recommendedName>
        <fullName evidence="3">Enolase C-terminal domain-containing protein</fullName>
    </recommendedName>
</protein>
<reference evidence="4 5" key="1">
    <citation type="submission" date="2019-02" db="EMBL/GenBank/DDBJ databases">
        <title>Deep-cultivation of Planctomycetes and their phenomic and genomic characterization uncovers novel biology.</title>
        <authorList>
            <person name="Wiegand S."/>
            <person name="Jogler M."/>
            <person name="Boedeker C."/>
            <person name="Pinto D."/>
            <person name="Vollmers J."/>
            <person name="Rivas-Marin E."/>
            <person name="Kohn T."/>
            <person name="Peeters S.H."/>
            <person name="Heuer A."/>
            <person name="Rast P."/>
            <person name="Oberbeckmann S."/>
            <person name="Bunk B."/>
            <person name="Jeske O."/>
            <person name="Meyerdierks A."/>
            <person name="Storesund J.E."/>
            <person name="Kallscheuer N."/>
            <person name="Luecker S."/>
            <person name="Lage O.M."/>
            <person name="Pohl T."/>
            <person name="Merkel B.J."/>
            <person name="Hornburger P."/>
            <person name="Mueller R.-W."/>
            <person name="Bruemmer F."/>
            <person name="Labrenz M."/>
            <person name="Spormann A.M."/>
            <person name="Op Den Camp H."/>
            <person name="Overmann J."/>
            <person name="Amann R."/>
            <person name="Jetten M.S.M."/>
            <person name="Mascher T."/>
            <person name="Medema M.H."/>
            <person name="Devos D.P."/>
            <person name="Kaster A.-K."/>
            <person name="Ovreas L."/>
            <person name="Rohde M."/>
            <person name="Galperin M.Y."/>
            <person name="Jogler C."/>
        </authorList>
    </citation>
    <scope>NUCLEOTIDE SEQUENCE [LARGE SCALE GENOMIC DNA]</scope>
    <source>
        <strain evidence="4 5">Poly51</strain>
    </source>
</reference>
<dbReference type="InterPro" id="IPR029065">
    <property type="entry name" value="Enolase_C-like"/>
</dbReference>
<dbReference type="AlphaFoldDB" id="A0A5C6EAV8"/>